<name>A0ABV3QEN7_9GAMM</name>
<evidence type="ECO:0000256" key="3">
    <source>
        <dbReference type="RuleBase" id="RU000363"/>
    </source>
</evidence>
<evidence type="ECO:0000313" key="4">
    <source>
        <dbReference type="EMBL" id="MEW9572265.1"/>
    </source>
</evidence>
<proteinExistence type="inferred from homology"/>
<evidence type="ECO:0000256" key="2">
    <source>
        <dbReference type="ARBA" id="ARBA00023002"/>
    </source>
</evidence>
<evidence type="ECO:0000313" key="5">
    <source>
        <dbReference type="Proteomes" id="UP001556220"/>
    </source>
</evidence>
<dbReference type="Gene3D" id="3.40.50.720">
    <property type="entry name" value="NAD(P)-binding Rossmann-like Domain"/>
    <property type="match status" value="1"/>
</dbReference>
<gene>
    <name evidence="4" type="ORF">ABQJ54_10930</name>
</gene>
<evidence type="ECO:0000256" key="1">
    <source>
        <dbReference type="ARBA" id="ARBA00006484"/>
    </source>
</evidence>
<dbReference type="Pfam" id="PF00106">
    <property type="entry name" value="adh_short"/>
    <property type="match status" value="1"/>
</dbReference>
<dbReference type="InterPro" id="IPR002347">
    <property type="entry name" value="SDR_fam"/>
</dbReference>
<dbReference type="SUPFAM" id="SSF51735">
    <property type="entry name" value="NAD(P)-binding Rossmann-fold domains"/>
    <property type="match status" value="1"/>
</dbReference>
<dbReference type="PRINTS" id="PR00081">
    <property type="entry name" value="GDHRDH"/>
</dbReference>
<dbReference type="PROSITE" id="PS00061">
    <property type="entry name" value="ADH_SHORT"/>
    <property type="match status" value="1"/>
</dbReference>
<dbReference type="PIRSF" id="PIRSF000126">
    <property type="entry name" value="11-beta-HSD1"/>
    <property type="match status" value="1"/>
</dbReference>
<dbReference type="RefSeq" id="WP_367854315.1">
    <property type="nucleotide sequence ID" value="NZ_JBFOHK010000002.1"/>
</dbReference>
<keyword evidence="2 4" id="KW-0560">Oxidoreductase</keyword>
<dbReference type="EC" id="1.-.-.-" evidence="4"/>
<dbReference type="EMBL" id="JBFOHK010000002">
    <property type="protein sequence ID" value="MEW9572265.1"/>
    <property type="molecule type" value="Genomic_DNA"/>
</dbReference>
<sequence>MNEATAMNQNVIEGSVLITGASAGIGATYAQRFAARGHDLVLVARDVARLEEIAAGLAKEYGVQVEVLPADLTNREQLARVERRLQADDRIGALVNNAGMGAPERFVGSDVETLDRVVQLNITAVMRLAGAVLPAFKARGRGTLINIASVLALAPELFSGVYSGTKAFVLNFSQSLQQELAGSGVHVQAVLPGATLTEIWARAGKKIEELPTHMVMPVDAMVDAALAGLDRGESITIPPLHDETQWQALQAARVAMLPNLSTDRPAVRYLAAV</sequence>
<organism evidence="4 5">
    <name type="scientific">Rhodanobacter lycopersici</name>
    <dbReference type="NCBI Taxonomy" id="3162487"/>
    <lineage>
        <taxon>Bacteria</taxon>
        <taxon>Pseudomonadati</taxon>
        <taxon>Pseudomonadota</taxon>
        <taxon>Gammaproteobacteria</taxon>
        <taxon>Lysobacterales</taxon>
        <taxon>Rhodanobacteraceae</taxon>
        <taxon>Rhodanobacter</taxon>
    </lineage>
</organism>
<dbReference type="Proteomes" id="UP001556220">
    <property type="component" value="Unassembled WGS sequence"/>
</dbReference>
<dbReference type="GO" id="GO:0016491">
    <property type="term" value="F:oxidoreductase activity"/>
    <property type="evidence" value="ECO:0007669"/>
    <property type="project" value="UniProtKB-KW"/>
</dbReference>
<dbReference type="PRINTS" id="PR00080">
    <property type="entry name" value="SDRFAMILY"/>
</dbReference>
<dbReference type="InterPro" id="IPR020904">
    <property type="entry name" value="Sc_DH/Rdtase_CS"/>
</dbReference>
<dbReference type="InterPro" id="IPR036291">
    <property type="entry name" value="NAD(P)-bd_dom_sf"/>
</dbReference>
<accession>A0ABV3QEN7</accession>
<dbReference type="PANTHER" id="PTHR44196:SF2">
    <property type="entry name" value="SHORT-CHAIN DEHYDROGENASE-RELATED"/>
    <property type="match status" value="1"/>
</dbReference>
<comment type="similarity">
    <text evidence="1 3">Belongs to the short-chain dehydrogenases/reductases (SDR) family.</text>
</comment>
<dbReference type="PANTHER" id="PTHR44196">
    <property type="entry name" value="DEHYDROGENASE/REDUCTASE SDR FAMILY MEMBER 7B"/>
    <property type="match status" value="1"/>
</dbReference>
<dbReference type="CDD" id="cd05233">
    <property type="entry name" value="SDR_c"/>
    <property type="match status" value="1"/>
</dbReference>
<protein>
    <submittedName>
        <fullName evidence="4">SDR family NAD(P)-dependent oxidoreductase</fullName>
        <ecNumber evidence="4">1.-.-.-</ecNumber>
    </submittedName>
</protein>
<comment type="caution">
    <text evidence="4">The sequence shown here is derived from an EMBL/GenBank/DDBJ whole genome shotgun (WGS) entry which is preliminary data.</text>
</comment>
<keyword evidence="5" id="KW-1185">Reference proteome</keyword>
<reference evidence="4 5" key="1">
    <citation type="submission" date="2024-06" db="EMBL/GenBank/DDBJ databases">
        <authorList>
            <person name="Woo H."/>
        </authorList>
    </citation>
    <scope>NUCLEOTIDE SEQUENCE [LARGE SCALE GENOMIC DNA]</scope>
    <source>
        <strain evidence="4 5">Si-c</strain>
    </source>
</reference>